<keyword evidence="1" id="KW-0472">Membrane</keyword>
<feature type="transmembrane region" description="Helical" evidence="1">
    <location>
        <begin position="112"/>
        <end position="131"/>
    </location>
</feature>
<evidence type="ECO:0000313" key="3">
    <source>
        <dbReference type="EMBL" id="CAD5220218.1"/>
    </source>
</evidence>
<keyword evidence="2" id="KW-0732">Signal</keyword>
<name>A0A811KUC2_9BILA</name>
<keyword evidence="1" id="KW-0812">Transmembrane</keyword>
<keyword evidence="4" id="KW-1185">Reference proteome</keyword>
<keyword evidence="1" id="KW-1133">Transmembrane helix</keyword>
<evidence type="ECO:0000256" key="2">
    <source>
        <dbReference type="SAM" id="SignalP"/>
    </source>
</evidence>
<organism evidence="3 4">
    <name type="scientific">Bursaphelenchus okinawaensis</name>
    <dbReference type="NCBI Taxonomy" id="465554"/>
    <lineage>
        <taxon>Eukaryota</taxon>
        <taxon>Metazoa</taxon>
        <taxon>Ecdysozoa</taxon>
        <taxon>Nematoda</taxon>
        <taxon>Chromadorea</taxon>
        <taxon>Rhabditida</taxon>
        <taxon>Tylenchina</taxon>
        <taxon>Tylenchomorpha</taxon>
        <taxon>Aphelenchoidea</taxon>
        <taxon>Aphelenchoididae</taxon>
        <taxon>Bursaphelenchus</taxon>
    </lineage>
</organism>
<proteinExistence type="predicted"/>
<dbReference type="AlphaFoldDB" id="A0A811KUC2"/>
<protein>
    <submittedName>
        <fullName evidence="3">Uncharacterized protein</fullName>
    </submittedName>
</protein>
<dbReference type="EMBL" id="CAJFCW020000004">
    <property type="protein sequence ID" value="CAG9113367.1"/>
    <property type="molecule type" value="Genomic_DNA"/>
</dbReference>
<evidence type="ECO:0000256" key="1">
    <source>
        <dbReference type="SAM" id="Phobius"/>
    </source>
</evidence>
<feature type="chain" id="PRO_5036221118" evidence="2">
    <location>
        <begin position="33"/>
        <end position="255"/>
    </location>
</feature>
<reference evidence="3" key="1">
    <citation type="submission" date="2020-09" db="EMBL/GenBank/DDBJ databases">
        <authorList>
            <person name="Kikuchi T."/>
        </authorList>
    </citation>
    <scope>NUCLEOTIDE SEQUENCE</scope>
    <source>
        <strain evidence="3">SH1</strain>
    </source>
</reference>
<feature type="transmembrane region" description="Helical" evidence="1">
    <location>
        <begin position="83"/>
        <end position="100"/>
    </location>
</feature>
<dbReference type="Proteomes" id="UP000614601">
    <property type="component" value="Unassembled WGS sequence"/>
</dbReference>
<feature type="transmembrane region" description="Helical" evidence="1">
    <location>
        <begin position="43"/>
        <end position="71"/>
    </location>
</feature>
<gene>
    <name evidence="3" type="ORF">BOKJ2_LOCUS8834</name>
</gene>
<comment type="caution">
    <text evidence="3">The sequence shown here is derived from an EMBL/GenBank/DDBJ whole genome shotgun (WGS) entry which is preliminary data.</text>
</comment>
<accession>A0A811KUC2</accession>
<evidence type="ECO:0000313" key="4">
    <source>
        <dbReference type="Proteomes" id="UP000614601"/>
    </source>
</evidence>
<dbReference type="EMBL" id="CAJFDH010000004">
    <property type="protein sequence ID" value="CAD5220218.1"/>
    <property type="molecule type" value="Genomic_DNA"/>
</dbReference>
<dbReference type="OrthoDB" id="10363451at2759"/>
<dbReference type="Proteomes" id="UP000783686">
    <property type="component" value="Unassembled WGS sequence"/>
</dbReference>
<feature type="signal peptide" evidence="2">
    <location>
        <begin position="1"/>
        <end position="32"/>
    </location>
</feature>
<sequence length="255" mass="29072">MRSVLVVLAAKTCIFGLLLFASLLLLASPTQGLINGDGHEVTVVFVTEIVVVFIISIELGHSISSLLRGVYAYRKDKIIRREIAVYITAGSIIGATYFYYQNFGSAETKRLGTWTGMLMIMTIVQISDRIYARRVLRRVVDHTIYMNQKAGNFIDEDGAASLYEIQLRRKVFGRYGSSPYESPIKNVLHVEYHQLMCFAARLERLSRTQEKGLFALDEIRRELICHVRSFGLTEHETEKWRKIADAPMLIFPDID</sequence>